<sequence length="154" mass="17806">MGLKKLFHSKSQSSFNKSKLSRLFGGDGGSSKPDEFEYVLKLKVTTSPERIEKIKHDINNYHNLVLFRKFKENPNQQFFKTSNLFDKSNKGILIVLSENAGLSTNIYGRFFPETIELIQKNISEVYWVENYNNEDLNEKILSTNDDSNEIKVFG</sequence>
<keyword evidence="2" id="KW-1185">Reference proteome</keyword>
<proteinExistence type="predicted"/>
<dbReference type="EMBL" id="KV454475">
    <property type="protein sequence ID" value="ODV64015.1"/>
    <property type="molecule type" value="Genomic_DNA"/>
</dbReference>
<dbReference type="RefSeq" id="XP_020050322.1">
    <property type="nucleotide sequence ID" value="XM_020192417.1"/>
</dbReference>
<accession>A0A1D2VR21</accession>
<dbReference type="AlphaFoldDB" id="A0A1D2VR21"/>
<evidence type="ECO:0000313" key="2">
    <source>
        <dbReference type="Proteomes" id="UP000095038"/>
    </source>
</evidence>
<reference evidence="2" key="1">
    <citation type="submission" date="2016-05" db="EMBL/GenBank/DDBJ databases">
        <title>Comparative genomics of biotechnologically important yeasts.</title>
        <authorList>
            <consortium name="DOE Joint Genome Institute"/>
            <person name="Riley R."/>
            <person name="Haridas S."/>
            <person name="Wolfe K.H."/>
            <person name="Lopes M.R."/>
            <person name="Hittinger C.T."/>
            <person name="Goker M."/>
            <person name="Salamov A."/>
            <person name="Wisecaver J."/>
            <person name="Long T.M."/>
            <person name="Aerts A.L."/>
            <person name="Barry K."/>
            <person name="Choi C."/>
            <person name="Clum A."/>
            <person name="Coughlan A.Y."/>
            <person name="Deshpande S."/>
            <person name="Douglass A.P."/>
            <person name="Hanson S.J."/>
            <person name="Klenk H.-P."/>
            <person name="Labutti K."/>
            <person name="Lapidus A."/>
            <person name="Lindquist E."/>
            <person name="Lipzen A."/>
            <person name="Meier-Kolthoff J.P."/>
            <person name="Ohm R.A."/>
            <person name="Otillar R.P."/>
            <person name="Pangilinan J."/>
            <person name="Peng Y."/>
            <person name="Rokas A."/>
            <person name="Rosa C.A."/>
            <person name="Scheuner C."/>
            <person name="Sibirny A.A."/>
            <person name="Slot J.C."/>
            <person name="Stielow J.B."/>
            <person name="Sun H."/>
            <person name="Kurtzman C.P."/>
            <person name="Blackwell M."/>
            <person name="Grigoriev I.V."/>
            <person name="Jeffries T.W."/>
        </authorList>
    </citation>
    <scope>NUCLEOTIDE SEQUENCE [LARGE SCALE GENOMIC DNA]</scope>
    <source>
        <strain evidence="2">DSM 1968</strain>
    </source>
</reference>
<name>A0A1D2VR21_9ASCO</name>
<evidence type="ECO:0000313" key="1">
    <source>
        <dbReference type="EMBL" id="ODV64015.1"/>
    </source>
</evidence>
<dbReference type="InParanoid" id="A0A1D2VR21"/>
<protein>
    <submittedName>
        <fullName evidence="1">Uncharacterized protein</fullName>
    </submittedName>
</protein>
<dbReference type="GeneID" id="30966053"/>
<gene>
    <name evidence="1" type="ORF">ASCRUDRAFT_73735</name>
</gene>
<dbReference type="Proteomes" id="UP000095038">
    <property type="component" value="Unassembled WGS sequence"/>
</dbReference>
<organism evidence="1 2">
    <name type="scientific">Ascoidea rubescens DSM 1968</name>
    <dbReference type="NCBI Taxonomy" id="1344418"/>
    <lineage>
        <taxon>Eukaryota</taxon>
        <taxon>Fungi</taxon>
        <taxon>Dikarya</taxon>
        <taxon>Ascomycota</taxon>
        <taxon>Saccharomycotina</taxon>
        <taxon>Saccharomycetes</taxon>
        <taxon>Ascoideaceae</taxon>
        <taxon>Ascoidea</taxon>
    </lineage>
</organism>